<keyword evidence="4" id="KW-1185">Reference proteome</keyword>
<reference evidence="4" key="1">
    <citation type="submission" date="2009-09" db="EMBL/GenBank/DDBJ databases">
        <title>The complete genome of Nakamurella multipartita DSM 44233.</title>
        <authorList>
            <consortium name="US DOE Joint Genome Institute (JGI-PGF)"/>
            <person name="Lucas S."/>
            <person name="Copeland A."/>
            <person name="Lapidus A."/>
            <person name="Glavina del Rio T."/>
            <person name="Dalin E."/>
            <person name="Tice H."/>
            <person name="Bruce D."/>
            <person name="Goodwin L."/>
            <person name="Pitluck S."/>
            <person name="Kyrpides N."/>
            <person name="Mavromatis K."/>
            <person name="Ivanova N."/>
            <person name="Ovchinnikova G."/>
            <person name="Sims D."/>
            <person name="Meincke L."/>
            <person name="Brettin T."/>
            <person name="Detter J.C."/>
            <person name="Han C."/>
            <person name="Larimer F."/>
            <person name="Land M."/>
            <person name="Hauser L."/>
            <person name="Markowitz V."/>
            <person name="Cheng J.-F."/>
            <person name="Hugenholtz P."/>
            <person name="Woyke T."/>
            <person name="Wu D."/>
            <person name="Klenk H.-P."/>
            <person name="Eisen J.A."/>
        </authorList>
    </citation>
    <scope>NUCLEOTIDE SEQUENCE [LARGE SCALE GENOMIC DNA]</scope>
    <source>
        <strain evidence="4">ATCC 700099 / DSM 44233 / CIP 104796 / JCM 9543 / NBRC 105858 / Y-104</strain>
    </source>
</reference>
<accession>C8X8V3</accession>
<dbReference type="OrthoDB" id="9801735at2"/>
<protein>
    <submittedName>
        <fullName evidence="3">MaoC domain protein dehydratase</fullName>
    </submittedName>
</protein>
<dbReference type="RefSeq" id="WP_015749862.1">
    <property type="nucleotide sequence ID" value="NC_013235.1"/>
</dbReference>
<sequence length="153" mass="16891">MVDTRYAEDLAVGSVLDLGTYRVGVEEIIEFAQQWDPQVFHIDQVAAQAGFFGDVIASGVHSVAIFQRLSVLGAYRHWAVIAGRRVVAEFPAPVRSGLLTASLIIERVELTKPDRGLVVTRGRLVDERDVTVLETTVEALVRRRPGPPHPPLR</sequence>
<dbReference type="HOGENOM" id="CLU_094876_1_0_11"/>
<proteinExistence type="inferred from homology"/>
<organism evidence="3 4">
    <name type="scientific">Nakamurella multipartita (strain ATCC 700099 / DSM 44233 / CIP 104796 / JCM 9543 / NBRC 105858 / Y-104)</name>
    <name type="common">Microsphaera multipartita</name>
    <dbReference type="NCBI Taxonomy" id="479431"/>
    <lineage>
        <taxon>Bacteria</taxon>
        <taxon>Bacillati</taxon>
        <taxon>Actinomycetota</taxon>
        <taxon>Actinomycetes</taxon>
        <taxon>Nakamurellales</taxon>
        <taxon>Nakamurellaceae</taxon>
        <taxon>Nakamurella</taxon>
    </lineage>
</organism>
<dbReference type="STRING" id="479431.Namu_4775"/>
<feature type="domain" description="MaoC-like" evidence="2">
    <location>
        <begin position="24"/>
        <end position="109"/>
    </location>
</feature>
<dbReference type="Proteomes" id="UP000002218">
    <property type="component" value="Chromosome"/>
</dbReference>
<evidence type="ECO:0000313" key="3">
    <source>
        <dbReference type="EMBL" id="ACV81051.1"/>
    </source>
</evidence>
<comment type="similarity">
    <text evidence="1">Belongs to the enoyl-CoA hydratase/isomerase family.</text>
</comment>
<evidence type="ECO:0000313" key="4">
    <source>
        <dbReference type="Proteomes" id="UP000002218"/>
    </source>
</evidence>
<dbReference type="InParanoid" id="C8X8V3"/>
<dbReference type="AlphaFoldDB" id="C8X8V3"/>
<gene>
    <name evidence="3" type="ordered locus">Namu_4775</name>
</gene>
<dbReference type="Gene3D" id="3.10.129.10">
    <property type="entry name" value="Hotdog Thioesterase"/>
    <property type="match status" value="1"/>
</dbReference>
<name>C8X8V3_NAKMY</name>
<evidence type="ECO:0000259" key="2">
    <source>
        <dbReference type="Pfam" id="PF01575"/>
    </source>
</evidence>
<dbReference type="Pfam" id="PF01575">
    <property type="entry name" value="MaoC_dehydratas"/>
    <property type="match status" value="1"/>
</dbReference>
<reference evidence="3 4" key="2">
    <citation type="journal article" date="2010" name="Stand. Genomic Sci.">
        <title>Complete genome sequence of Nakamurella multipartita type strain (Y-104).</title>
        <authorList>
            <person name="Tice H."/>
            <person name="Mayilraj S."/>
            <person name="Sims D."/>
            <person name="Lapidus A."/>
            <person name="Nolan M."/>
            <person name="Lucas S."/>
            <person name="Glavina Del Rio T."/>
            <person name="Copeland A."/>
            <person name="Cheng J.F."/>
            <person name="Meincke L."/>
            <person name="Bruce D."/>
            <person name="Goodwin L."/>
            <person name="Pitluck S."/>
            <person name="Ivanova N."/>
            <person name="Mavromatis K."/>
            <person name="Ovchinnikova G."/>
            <person name="Pati A."/>
            <person name="Chen A."/>
            <person name="Palaniappan K."/>
            <person name="Land M."/>
            <person name="Hauser L."/>
            <person name="Chang Y.J."/>
            <person name="Jeffries C.D."/>
            <person name="Detter J.C."/>
            <person name="Brettin T."/>
            <person name="Rohde M."/>
            <person name="Goker M."/>
            <person name="Bristow J."/>
            <person name="Eisen J.A."/>
            <person name="Markowitz V."/>
            <person name="Hugenholtz P."/>
            <person name="Kyrpides N.C."/>
            <person name="Klenk H.P."/>
            <person name="Chen F."/>
        </authorList>
    </citation>
    <scope>NUCLEOTIDE SEQUENCE [LARGE SCALE GENOMIC DNA]</scope>
    <source>
        <strain evidence="4">ATCC 700099 / DSM 44233 / CIP 104796 / JCM 9543 / NBRC 105858 / Y-104</strain>
    </source>
</reference>
<dbReference type="KEGG" id="nml:Namu_4775"/>
<dbReference type="InterPro" id="IPR002539">
    <property type="entry name" value="MaoC-like_dom"/>
</dbReference>
<dbReference type="InterPro" id="IPR029069">
    <property type="entry name" value="HotDog_dom_sf"/>
</dbReference>
<evidence type="ECO:0000256" key="1">
    <source>
        <dbReference type="ARBA" id="ARBA00005254"/>
    </source>
</evidence>
<dbReference type="SUPFAM" id="SSF54637">
    <property type="entry name" value="Thioesterase/thiol ester dehydrase-isomerase"/>
    <property type="match status" value="1"/>
</dbReference>
<dbReference type="EMBL" id="CP001737">
    <property type="protein sequence ID" value="ACV81051.1"/>
    <property type="molecule type" value="Genomic_DNA"/>
</dbReference>
<dbReference type="eggNOG" id="COG2030">
    <property type="taxonomic scope" value="Bacteria"/>
</dbReference>